<evidence type="ECO:0000313" key="2">
    <source>
        <dbReference type="Proteomes" id="UP000269573"/>
    </source>
</evidence>
<dbReference type="SUPFAM" id="SSF51735">
    <property type="entry name" value="NAD(P)-binding Rossmann-fold domains"/>
    <property type="match status" value="1"/>
</dbReference>
<dbReference type="InterPro" id="IPR036291">
    <property type="entry name" value="NAD(P)-bd_dom_sf"/>
</dbReference>
<dbReference type="PANTHER" id="PTHR43975:SF2">
    <property type="entry name" value="EG:BACR7A4.14 PROTEIN-RELATED"/>
    <property type="match status" value="1"/>
</dbReference>
<dbReference type="Gene3D" id="3.40.50.720">
    <property type="entry name" value="NAD(P)-binding Rossmann-like Domain"/>
    <property type="match status" value="2"/>
</dbReference>
<dbReference type="Proteomes" id="UP000269573">
    <property type="component" value="Unassembled WGS sequence"/>
</dbReference>
<dbReference type="PANTHER" id="PTHR43975">
    <property type="entry name" value="ZGC:101858"/>
    <property type="match status" value="1"/>
</dbReference>
<protein>
    <submittedName>
        <fullName evidence="1">SDR family oxidoreductase</fullName>
    </submittedName>
</protein>
<dbReference type="InterPro" id="IPR002347">
    <property type="entry name" value="SDR_fam"/>
</dbReference>
<evidence type="ECO:0000313" key="1">
    <source>
        <dbReference type="EMBL" id="RNB83906.1"/>
    </source>
</evidence>
<dbReference type="Pfam" id="PF00106">
    <property type="entry name" value="adh_short"/>
    <property type="match status" value="1"/>
</dbReference>
<dbReference type="EMBL" id="RHHU01000010">
    <property type="protein sequence ID" value="RNB83906.1"/>
    <property type="molecule type" value="Genomic_DNA"/>
</dbReference>
<accession>A0A3M8D763</accession>
<keyword evidence="2" id="KW-1185">Reference proteome</keyword>
<reference evidence="1 2" key="1">
    <citation type="submission" date="2018-10" db="EMBL/GenBank/DDBJ databases">
        <title>Phylogenomics of Brevibacillus.</title>
        <authorList>
            <person name="Dunlap C."/>
        </authorList>
    </citation>
    <scope>NUCLEOTIDE SEQUENCE [LARGE SCALE GENOMIC DNA]</scope>
    <source>
        <strain evidence="1 2">JCM 15774</strain>
    </source>
</reference>
<dbReference type="AlphaFoldDB" id="A0A3M8D763"/>
<comment type="caution">
    <text evidence="1">The sequence shown here is derived from an EMBL/GenBank/DDBJ whole genome shotgun (WGS) entry which is preliminary data.</text>
</comment>
<organism evidence="1 2">
    <name type="scientific">Brevibacillus nitrificans</name>
    <dbReference type="NCBI Taxonomy" id="651560"/>
    <lineage>
        <taxon>Bacteria</taxon>
        <taxon>Bacillati</taxon>
        <taxon>Bacillota</taxon>
        <taxon>Bacilli</taxon>
        <taxon>Bacillales</taxon>
        <taxon>Paenibacillaceae</taxon>
        <taxon>Brevibacillus</taxon>
    </lineage>
</organism>
<name>A0A3M8D763_9BACL</name>
<proteinExistence type="predicted"/>
<sequence>MSQTTAKTAVITGAAGGIGKELARRMAERNVNLVLVDLNEDALKAVVQELNLDDTNSRVAANEVASYGIRVNAVLPGTINTRMMRQIEANSGAAEQYQEANKAATPLGRYGEPQEVAAVMNFLLSDETSFVTASLYTVDGGMVGQ</sequence>
<dbReference type="Pfam" id="PF13561">
    <property type="entry name" value="adh_short_C2"/>
    <property type="match status" value="1"/>
</dbReference>
<gene>
    <name evidence="1" type="ORF">EDM59_15435</name>
</gene>
<dbReference type="RefSeq" id="WP_122924404.1">
    <property type="nucleotide sequence ID" value="NZ_RHHU01000010.1"/>
</dbReference>